<dbReference type="InterPro" id="IPR001357">
    <property type="entry name" value="BRCT_dom"/>
</dbReference>
<evidence type="ECO:0000256" key="1">
    <source>
        <dbReference type="ARBA" id="ARBA00004123"/>
    </source>
</evidence>
<dbReference type="CDD" id="cd17725">
    <property type="entry name" value="BRCT_XRCC1_rpt1"/>
    <property type="match status" value="1"/>
</dbReference>
<evidence type="ECO:0000259" key="7">
    <source>
        <dbReference type="PROSITE" id="PS50172"/>
    </source>
</evidence>
<dbReference type="InterPro" id="IPR036420">
    <property type="entry name" value="BRCT_dom_sf"/>
</dbReference>
<evidence type="ECO:0000256" key="5">
    <source>
        <dbReference type="ARBA" id="ARBA00023242"/>
    </source>
</evidence>
<gene>
    <name evidence="8" type="ORF">P3X46_010944</name>
</gene>
<evidence type="ECO:0000313" key="9">
    <source>
        <dbReference type="Proteomes" id="UP001174677"/>
    </source>
</evidence>
<keyword evidence="5" id="KW-0539">Nucleus</keyword>
<keyword evidence="9" id="KW-1185">Reference proteome</keyword>
<dbReference type="Pfam" id="PF00533">
    <property type="entry name" value="BRCT"/>
    <property type="match status" value="1"/>
</dbReference>
<feature type="region of interest" description="Disordered" evidence="6">
    <location>
        <begin position="170"/>
        <end position="214"/>
    </location>
</feature>
<evidence type="ECO:0000256" key="4">
    <source>
        <dbReference type="ARBA" id="ARBA00023204"/>
    </source>
</evidence>
<reference evidence="8" key="1">
    <citation type="journal article" date="2023" name="Plant Biotechnol. J.">
        <title>Chromosome-level wild Hevea brasiliensis genome provides new tools for genomic-assisted breeding and valuable loci to elevate rubber yield.</title>
        <authorList>
            <person name="Cheng H."/>
            <person name="Song X."/>
            <person name="Hu Y."/>
            <person name="Wu T."/>
            <person name="Yang Q."/>
            <person name="An Z."/>
            <person name="Feng S."/>
            <person name="Deng Z."/>
            <person name="Wu W."/>
            <person name="Zeng X."/>
            <person name="Tu M."/>
            <person name="Wang X."/>
            <person name="Huang H."/>
        </authorList>
    </citation>
    <scope>NUCLEOTIDE SEQUENCE</scope>
    <source>
        <strain evidence="8">MT/VB/25A 57/8</strain>
    </source>
</reference>
<dbReference type="InterPro" id="IPR045080">
    <property type="entry name" value="BRCT_XRCC1_rpt1"/>
</dbReference>
<organism evidence="8 9">
    <name type="scientific">Hevea brasiliensis</name>
    <name type="common">Para rubber tree</name>
    <name type="synonym">Siphonia brasiliensis</name>
    <dbReference type="NCBI Taxonomy" id="3981"/>
    <lineage>
        <taxon>Eukaryota</taxon>
        <taxon>Viridiplantae</taxon>
        <taxon>Streptophyta</taxon>
        <taxon>Embryophyta</taxon>
        <taxon>Tracheophyta</taxon>
        <taxon>Spermatophyta</taxon>
        <taxon>Magnoliopsida</taxon>
        <taxon>eudicotyledons</taxon>
        <taxon>Gunneridae</taxon>
        <taxon>Pentapetalae</taxon>
        <taxon>rosids</taxon>
        <taxon>fabids</taxon>
        <taxon>Malpighiales</taxon>
        <taxon>Euphorbiaceae</taxon>
        <taxon>Crotonoideae</taxon>
        <taxon>Micrandreae</taxon>
        <taxon>Hevea</taxon>
    </lineage>
</organism>
<dbReference type="EMBL" id="JARPOI010000006">
    <property type="protein sequence ID" value="KAJ9179121.1"/>
    <property type="molecule type" value="Genomic_DNA"/>
</dbReference>
<name>A0ABQ9MJ63_HEVBR</name>
<feature type="region of interest" description="Disordered" evidence="6">
    <location>
        <begin position="1"/>
        <end position="62"/>
    </location>
</feature>
<dbReference type="Gene3D" id="3.40.50.10190">
    <property type="entry name" value="BRCT domain"/>
    <property type="match status" value="1"/>
</dbReference>
<comment type="subcellular location">
    <subcellularLocation>
        <location evidence="1">Nucleus</location>
    </subcellularLocation>
</comment>
<feature type="region of interest" description="Disordered" evidence="6">
    <location>
        <begin position="331"/>
        <end position="352"/>
    </location>
</feature>
<keyword evidence="4" id="KW-0234">DNA repair</keyword>
<dbReference type="PANTHER" id="PTHR11370:SF5">
    <property type="entry name" value="DNA REPAIR PROTEIN XRCC1"/>
    <property type="match status" value="1"/>
</dbReference>
<sequence>MSNSKISQIECGNKRNLPSWMSSRENGSKSSEKKPTKSGKNEESEEHKNSSPSKGTIIGRKSGGPTSIAKNFSKLLEGVVFVLSGFVNPDRATLRSQALEMGAEYRPDWSSECTLLVCAYSNTPKFRQVEADCGTIVKKEWILDCYNQKKLVDIDSYLMNVGKPWRKNNVTFESSRDQKSSSPRKSEKQVERGSHSKPTASASSKSRDSNLAKEHFSSSKVKEWAIDDLKRTISWLESQEEKPEPSEIKDIAAGGIIICLQDAIDALEQNQDVRKIAEQWNVIPHAVEELIKLADGASLSKEDLCRQAKACKQMYDAELTNVDDDSKLKKKRLQTDETERGGNGRSNAISGVAADYDSDETIEMTEEEIDLAYSNVVSKICEL</sequence>
<dbReference type="SMART" id="SM00292">
    <property type="entry name" value="BRCT"/>
    <property type="match status" value="1"/>
</dbReference>
<feature type="compositionally biased region" description="Basic and acidic residues" evidence="6">
    <location>
        <begin position="333"/>
        <end position="342"/>
    </location>
</feature>
<feature type="compositionally biased region" description="Basic and acidic residues" evidence="6">
    <location>
        <begin position="205"/>
        <end position="214"/>
    </location>
</feature>
<evidence type="ECO:0000313" key="8">
    <source>
        <dbReference type="EMBL" id="KAJ9179121.1"/>
    </source>
</evidence>
<comment type="caution">
    <text evidence="8">The sequence shown here is derived from an EMBL/GenBank/DDBJ whole genome shotgun (WGS) entry which is preliminary data.</text>
</comment>
<accession>A0ABQ9MJ63</accession>
<proteinExistence type="predicted"/>
<dbReference type="PANTHER" id="PTHR11370">
    <property type="entry name" value="DNA-REPAIR PROTEIN XRCC1"/>
    <property type="match status" value="1"/>
</dbReference>
<evidence type="ECO:0000256" key="3">
    <source>
        <dbReference type="ARBA" id="ARBA00022763"/>
    </source>
</evidence>
<dbReference type="SUPFAM" id="SSF52113">
    <property type="entry name" value="BRCT domain"/>
    <property type="match status" value="1"/>
</dbReference>
<protein>
    <recommendedName>
        <fullName evidence="7">BRCT domain-containing protein</fullName>
    </recommendedName>
</protein>
<keyword evidence="3" id="KW-0227">DNA damage</keyword>
<feature type="compositionally biased region" description="Basic and acidic residues" evidence="6">
    <location>
        <begin position="174"/>
        <end position="194"/>
    </location>
</feature>
<feature type="compositionally biased region" description="Basic and acidic residues" evidence="6">
    <location>
        <begin position="26"/>
        <end position="49"/>
    </location>
</feature>
<evidence type="ECO:0000256" key="6">
    <source>
        <dbReference type="SAM" id="MobiDB-lite"/>
    </source>
</evidence>
<dbReference type="Proteomes" id="UP001174677">
    <property type="component" value="Chromosome 6"/>
</dbReference>
<feature type="domain" description="BRCT" evidence="7">
    <location>
        <begin position="71"/>
        <end position="159"/>
    </location>
</feature>
<keyword evidence="2" id="KW-0677">Repeat</keyword>
<dbReference type="PROSITE" id="PS50172">
    <property type="entry name" value="BRCT"/>
    <property type="match status" value="1"/>
</dbReference>
<evidence type="ECO:0000256" key="2">
    <source>
        <dbReference type="ARBA" id="ARBA00022737"/>
    </source>
</evidence>